<proteinExistence type="predicted"/>
<gene>
    <name evidence="3" type="ORF">GGQ72_000656</name>
</gene>
<evidence type="ECO:0000259" key="2">
    <source>
        <dbReference type="PROSITE" id="PS51819"/>
    </source>
</evidence>
<feature type="compositionally biased region" description="Pro residues" evidence="1">
    <location>
        <begin position="326"/>
        <end position="336"/>
    </location>
</feature>
<dbReference type="EC" id="1.13.11.2" evidence="3"/>
<evidence type="ECO:0000313" key="3">
    <source>
        <dbReference type="EMBL" id="MBB4142157.1"/>
    </source>
</evidence>
<reference evidence="3 4" key="1">
    <citation type="submission" date="2020-08" db="EMBL/GenBank/DDBJ databases">
        <title>Genomic Encyclopedia of Type Strains, Phase IV (KMG-IV): sequencing the most valuable type-strain genomes for metagenomic binning, comparative biology and taxonomic classification.</title>
        <authorList>
            <person name="Goeker M."/>
        </authorList>
    </citation>
    <scope>NUCLEOTIDE SEQUENCE [LARGE SCALE GENOMIC DNA]</scope>
    <source>
        <strain evidence="3 4">DSM 29514</strain>
    </source>
</reference>
<comment type="caution">
    <text evidence="3">The sequence shown here is derived from an EMBL/GenBank/DDBJ whole genome shotgun (WGS) entry which is preliminary data.</text>
</comment>
<feature type="region of interest" description="Disordered" evidence="1">
    <location>
        <begin position="313"/>
        <end position="336"/>
    </location>
</feature>
<keyword evidence="4" id="KW-1185">Reference proteome</keyword>
<dbReference type="GO" id="GO:0018577">
    <property type="term" value="F:catechol 2,3-dioxygenase activity"/>
    <property type="evidence" value="ECO:0007669"/>
    <property type="project" value="UniProtKB-EC"/>
</dbReference>
<dbReference type="InterPro" id="IPR037523">
    <property type="entry name" value="VOC_core"/>
</dbReference>
<evidence type="ECO:0000313" key="4">
    <source>
        <dbReference type="Proteomes" id="UP000519897"/>
    </source>
</evidence>
<dbReference type="InterPro" id="IPR004360">
    <property type="entry name" value="Glyas_Fos-R_dOase_dom"/>
</dbReference>
<keyword evidence="3" id="KW-0223">Dioxygenase</keyword>
<protein>
    <submittedName>
        <fullName evidence="3">Catechol 2,3-dioxygenase</fullName>
        <ecNumber evidence="3">1.13.11.2</ecNumber>
    </submittedName>
</protein>
<dbReference type="PANTHER" id="PTHR43279:SF1">
    <property type="entry name" value="CATECHOL-2,3-DIOXYGENASE"/>
    <property type="match status" value="1"/>
</dbReference>
<sequence>MEILANHNATVSPLSLTEETTFYGCVHLEVTDFERAIAFWQGVVGLKPRRLGAVAELGTAWRTLIVLHPCAKVAAQEGFDGLHHLAIHVPCQAEFSRIFRRLLGKNVEVEATDRVIAKSLYFTDPDGLGVEVTLETPERRRTELDAGSRFAATGVSDRPLGPPLPLDVEWELAQVCDLAAVAPVSDLAYIGHLHLDVSGLETDYAFFKSLGFRENRFLPDNGFGDLSAGGEFTHRLALQVRRDGVRRPAPNGMARMREFTLYVRDDCRLPVYQDGSADGESVDLRDGICLQAPGNALVRIFIHSRGVEAAAPGIPRSSGYHGSAKPVPPQALLPGE</sequence>
<dbReference type="AlphaFoldDB" id="A0A7W6LDH8"/>
<dbReference type="RefSeq" id="WP_165135940.1">
    <property type="nucleotide sequence ID" value="NZ_CP049250.1"/>
</dbReference>
<dbReference type="SUPFAM" id="SSF54593">
    <property type="entry name" value="Glyoxalase/Bleomycin resistance protein/Dihydroxybiphenyl dioxygenase"/>
    <property type="match status" value="1"/>
</dbReference>
<keyword evidence="3" id="KW-0560">Oxidoreductase</keyword>
<dbReference type="InterPro" id="IPR029068">
    <property type="entry name" value="Glyas_Bleomycin-R_OHBP_Dase"/>
</dbReference>
<organism evidence="3 4">
    <name type="scientific">Rhizobium rhizoryzae</name>
    <dbReference type="NCBI Taxonomy" id="451876"/>
    <lineage>
        <taxon>Bacteria</taxon>
        <taxon>Pseudomonadati</taxon>
        <taxon>Pseudomonadota</taxon>
        <taxon>Alphaproteobacteria</taxon>
        <taxon>Hyphomicrobiales</taxon>
        <taxon>Rhizobiaceae</taxon>
        <taxon>Rhizobium/Agrobacterium group</taxon>
        <taxon>Rhizobium</taxon>
    </lineage>
</organism>
<dbReference type="PANTHER" id="PTHR43279">
    <property type="entry name" value="CATECHOL-2,3-DIOXYGENASE"/>
    <property type="match status" value="1"/>
</dbReference>
<accession>A0A7W6LDH8</accession>
<dbReference type="Proteomes" id="UP000519897">
    <property type="component" value="Unassembled WGS sequence"/>
</dbReference>
<evidence type="ECO:0000256" key="1">
    <source>
        <dbReference type="SAM" id="MobiDB-lite"/>
    </source>
</evidence>
<feature type="domain" description="VOC" evidence="2">
    <location>
        <begin position="22"/>
        <end position="135"/>
    </location>
</feature>
<dbReference type="Gene3D" id="3.10.180.10">
    <property type="entry name" value="2,3-Dihydroxybiphenyl 1,2-Dioxygenase, domain 1"/>
    <property type="match status" value="1"/>
</dbReference>
<dbReference type="Pfam" id="PF00903">
    <property type="entry name" value="Glyoxalase"/>
    <property type="match status" value="1"/>
</dbReference>
<dbReference type="EMBL" id="JACIEC010000001">
    <property type="protein sequence ID" value="MBB4142157.1"/>
    <property type="molecule type" value="Genomic_DNA"/>
</dbReference>
<dbReference type="PROSITE" id="PS51819">
    <property type="entry name" value="VOC"/>
    <property type="match status" value="1"/>
</dbReference>
<name>A0A7W6LDH8_9HYPH</name>